<dbReference type="PANTHER" id="PTHR24055">
    <property type="entry name" value="MITOGEN-ACTIVATED PROTEIN KINASE"/>
    <property type="match status" value="1"/>
</dbReference>
<reference evidence="8" key="2">
    <citation type="submission" date="2019-10" db="EMBL/GenBank/DDBJ databases">
        <title>A de novo genome assembly of a pear dwarfing rootstock.</title>
        <authorList>
            <person name="Wang F."/>
            <person name="Wang J."/>
            <person name="Li S."/>
            <person name="Zhang Y."/>
            <person name="Fang M."/>
            <person name="Ma L."/>
            <person name="Zhao Y."/>
            <person name="Jiang S."/>
        </authorList>
    </citation>
    <scope>NUCLEOTIDE SEQUENCE [LARGE SCALE GENOMIC DNA]</scope>
</reference>
<dbReference type="PROSITE" id="PS50011">
    <property type="entry name" value="PROTEIN_KINASE_DOM"/>
    <property type="match status" value="1"/>
</dbReference>
<keyword evidence="3" id="KW-0547">Nucleotide-binding</keyword>
<dbReference type="EMBL" id="SMOL01000120">
    <property type="protein sequence ID" value="KAB2632440.1"/>
    <property type="molecule type" value="Genomic_DNA"/>
</dbReference>
<dbReference type="InterPro" id="IPR011009">
    <property type="entry name" value="Kinase-like_dom_sf"/>
</dbReference>
<keyword evidence="2" id="KW-0808">Transferase</keyword>
<evidence type="ECO:0000256" key="3">
    <source>
        <dbReference type="ARBA" id="ARBA00022741"/>
    </source>
</evidence>
<reference evidence="7 8" key="3">
    <citation type="submission" date="2019-11" db="EMBL/GenBank/DDBJ databases">
        <title>A de novo genome assembly of a pear dwarfing rootstock.</title>
        <authorList>
            <person name="Wang F."/>
            <person name="Wang J."/>
            <person name="Li S."/>
            <person name="Zhang Y."/>
            <person name="Fang M."/>
            <person name="Ma L."/>
            <person name="Zhao Y."/>
            <person name="Jiang S."/>
        </authorList>
    </citation>
    <scope>NUCLEOTIDE SEQUENCE [LARGE SCALE GENOMIC DNA]</scope>
    <source>
        <strain evidence="7">S2</strain>
        <tissue evidence="7">Leaf</tissue>
    </source>
</reference>
<reference evidence="7 8" key="1">
    <citation type="submission" date="2019-09" db="EMBL/GenBank/DDBJ databases">
        <authorList>
            <person name="Ou C."/>
        </authorList>
    </citation>
    <scope>NUCLEOTIDE SEQUENCE [LARGE SCALE GENOMIC DNA]</scope>
    <source>
        <strain evidence="7">S2</strain>
        <tissue evidence="7">Leaf</tissue>
    </source>
</reference>
<dbReference type="PROSITE" id="PS00108">
    <property type="entry name" value="PROTEIN_KINASE_ST"/>
    <property type="match status" value="1"/>
</dbReference>
<name>A0A5N5I4A4_9ROSA</name>
<evidence type="ECO:0000256" key="5">
    <source>
        <dbReference type="ARBA" id="ARBA00022840"/>
    </source>
</evidence>
<dbReference type="FunFam" id="1.10.510.10:FF:000624">
    <property type="entry name" value="Mitogen-activated protein kinase"/>
    <property type="match status" value="1"/>
</dbReference>
<proteinExistence type="predicted"/>
<evidence type="ECO:0000313" key="8">
    <source>
        <dbReference type="Proteomes" id="UP000327157"/>
    </source>
</evidence>
<keyword evidence="1" id="KW-0723">Serine/threonine-protein kinase</keyword>
<evidence type="ECO:0000256" key="4">
    <source>
        <dbReference type="ARBA" id="ARBA00022777"/>
    </source>
</evidence>
<dbReference type="GO" id="GO:0005524">
    <property type="term" value="F:ATP binding"/>
    <property type="evidence" value="ECO:0007669"/>
    <property type="project" value="UniProtKB-KW"/>
</dbReference>
<comment type="caution">
    <text evidence="7">The sequence shown here is derived from an EMBL/GenBank/DDBJ whole genome shotgun (WGS) entry which is preliminary data.</text>
</comment>
<organism evidence="7 8">
    <name type="scientific">Pyrus ussuriensis x Pyrus communis</name>
    <dbReference type="NCBI Taxonomy" id="2448454"/>
    <lineage>
        <taxon>Eukaryota</taxon>
        <taxon>Viridiplantae</taxon>
        <taxon>Streptophyta</taxon>
        <taxon>Embryophyta</taxon>
        <taxon>Tracheophyta</taxon>
        <taxon>Spermatophyta</taxon>
        <taxon>Magnoliopsida</taxon>
        <taxon>eudicotyledons</taxon>
        <taxon>Gunneridae</taxon>
        <taxon>Pentapetalae</taxon>
        <taxon>rosids</taxon>
        <taxon>fabids</taxon>
        <taxon>Rosales</taxon>
        <taxon>Rosaceae</taxon>
        <taxon>Amygdaloideae</taxon>
        <taxon>Maleae</taxon>
        <taxon>Pyrus</taxon>
    </lineage>
</organism>
<protein>
    <submittedName>
        <fullName evidence="7">Cyclin-dependent kinase F-4-like</fullName>
    </submittedName>
</protein>
<dbReference type="Pfam" id="PF00069">
    <property type="entry name" value="Pkinase"/>
    <property type="match status" value="1"/>
</dbReference>
<evidence type="ECO:0000256" key="2">
    <source>
        <dbReference type="ARBA" id="ARBA00022679"/>
    </source>
</evidence>
<dbReference type="InterPro" id="IPR000719">
    <property type="entry name" value="Prot_kinase_dom"/>
</dbReference>
<keyword evidence="8" id="KW-1185">Reference proteome</keyword>
<accession>A0A5N5I4A4</accession>
<dbReference type="InterPro" id="IPR050117">
    <property type="entry name" value="MAPK"/>
</dbReference>
<dbReference type="InterPro" id="IPR008271">
    <property type="entry name" value="Ser/Thr_kinase_AS"/>
</dbReference>
<keyword evidence="5" id="KW-0067">ATP-binding</keyword>
<dbReference type="GO" id="GO:0004674">
    <property type="term" value="F:protein serine/threonine kinase activity"/>
    <property type="evidence" value="ECO:0007669"/>
    <property type="project" value="UniProtKB-KW"/>
</dbReference>
<keyword evidence="4 7" id="KW-0418">Kinase</keyword>
<evidence type="ECO:0000256" key="1">
    <source>
        <dbReference type="ARBA" id="ARBA00022527"/>
    </source>
</evidence>
<dbReference type="SUPFAM" id="SSF56112">
    <property type="entry name" value="Protein kinase-like (PK-like)"/>
    <property type="match status" value="1"/>
</dbReference>
<evidence type="ECO:0000259" key="6">
    <source>
        <dbReference type="PROSITE" id="PS50011"/>
    </source>
</evidence>
<gene>
    <name evidence="7" type="ORF">D8674_028687</name>
</gene>
<dbReference type="Proteomes" id="UP000327157">
    <property type="component" value="Chromosome 6"/>
</dbReference>
<evidence type="ECO:0000313" key="7">
    <source>
        <dbReference type="EMBL" id="KAB2632440.1"/>
    </source>
</evidence>
<dbReference type="AlphaFoldDB" id="A0A5N5I4A4"/>
<feature type="domain" description="Protein kinase" evidence="6">
    <location>
        <begin position="1"/>
        <end position="204"/>
    </location>
</feature>
<dbReference type="SMART" id="SM00220">
    <property type="entry name" value="S_TKc"/>
    <property type="match status" value="1"/>
</dbReference>
<dbReference type="OrthoDB" id="2158884at2759"/>
<sequence>MQSSLLDHMVKRQTKFTEDEVRSICFQMFHGLDYMHRNGYFHSDLKPANVLVNDGSHVVKIADLGFAMEIDSPPPYTDYVTTRPYRAPEVLLQSGLYGPKVDMWAMDAIMAQLFSFRTLFPGQSADDQMFKICSVIGSLTWDTWPEGHILAQNLNYEFPQLRSVGLSAMVPSASRSAIQLISSLCSWDPSARPTAAEALKHPLFVGNHKISRAIPMRKSNILLASNSLIFL</sequence>
<dbReference type="Gene3D" id="1.10.510.10">
    <property type="entry name" value="Transferase(Phosphotransferase) domain 1"/>
    <property type="match status" value="1"/>
</dbReference>